<feature type="compositionally biased region" description="Low complexity" evidence="1">
    <location>
        <begin position="263"/>
        <end position="272"/>
    </location>
</feature>
<protein>
    <submittedName>
        <fullName evidence="2">Uncharacterized protein</fullName>
    </submittedName>
</protein>
<proteinExistence type="predicted"/>
<gene>
    <name evidence="2" type="ORF">AVDCRST_MAG19-3003</name>
</gene>
<feature type="non-terminal residue" evidence="2">
    <location>
        <position position="314"/>
    </location>
</feature>
<dbReference type="EMBL" id="CADCWL010000154">
    <property type="protein sequence ID" value="CAA9573074.1"/>
    <property type="molecule type" value="Genomic_DNA"/>
</dbReference>
<evidence type="ECO:0000256" key="1">
    <source>
        <dbReference type="SAM" id="MobiDB-lite"/>
    </source>
</evidence>
<feature type="compositionally biased region" description="Basic residues" evidence="1">
    <location>
        <begin position="63"/>
        <end position="81"/>
    </location>
</feature>
<evidence type="ECO:0000313" key="2">
    <source>
        <dbReference type="EMBL" id="CAA9573074.1"/>
    </source>
</evidence>
<name>A0A6J4VA27_9BACT</name>
<reference evidence="2" key="1">
    <citation type="submission" date="2020-02" db="EMBL/GenBank/DDBJ databases">
        <authorList>
            <person name="Meier V. D."/>
        </authorList>
    </citation>
    <scope>NUCLEOTIDE SEQUENCE</scope>
    <source>
        <strain evidence="2">AVDCRST_MAG19</strain>
    </source>
</reference>
<feature type="non-terminal residue" evidence="2">
    <location>
        <position position="1"/>
    </location>
</feature>
<feature type="compositionally biased region" description="Basic residues" evidence="1">
    <location>
        <begin position="276"/>
        <end position="292"/>
    </location>
</feature>
<accession>A0A6J4VA27</accession>
<sequence>DRVLGDAGSRWGRMGHAGTARSRRPAARGDRRRSATGPARQRRGGCPTGRGGRRGSGRVAPARSRRGRRRGGAGARRRRCRSGAAPPWLGAELAAGPQPQPGHREPVPVPEQPGTARRPQEEGKKAGRHRDHDRDQEPVAGEQDRKEVNPDRDGGLACEGAGRRPARVRGKGEPERGRRPQRRGAPRGGRLSSQPSARGERRGPAARRRGLPLPAPEPPSPRDRPPTRAARRPGRRSPTPDRRTPGRGRMLLAGRARRERGARAAVVRRAGAAGSGRRHRAPSTRPSRRAGRGRSPAPRSDTRPRARTPARPPL</sequence>
<feature type="compositionally biased region" description="Basic and acidic residues" evidence="1">
    <location>
        <begin position="118"/>
        <end position="154"/>
    </location>
</feature>
<organism evidence="2">
    <name type="scientific">uncultured Thermomicrobiales bacterium</name>
    <dbReference type="NCBI Taxonomy" id="1645740"/>
    <lineage>
        <taxon>Bacteria</taxon>
        <taxon>Pseudomonadati</taxon>
        <taxon>Thermomicrobiota</taxon>
        <taxon>Thermomicrobia</taxon>
        <taxon>Thermomicrobiales</taxon>
        <taxon>environmental samples</taxon>
    </lineage>
</organism>
<feature type="region of interest" description="Disordered" evidence="1">
    <location>
        <begin position="1"/>
        <end position="314"/>
    </location>
</feature>
<dbReference type="AlphaFoldDB" id="A0A6J4VA27"/>